<dbReference type="Proteomes" id="UP001152320">
    <property type="component" value="Chromosome 13"/>
</dbReference>
<comment type="caution">
    <text evidence="2">The sequence shown here is derived from an EMBL/GenBank/DDBJ whole genome shotgun (WGS) entry which is preliminary data.</text>
</comment>
<accession>A0A9Q1BPH8</accession>
<name>A0A9Q1BPH8_HOLLE</name>
<protein>
    <submittedName>
        <fullName evidence="2">Uncharacterized protein</fullName>
    </submittedName>
</protein>
<reference evidence="2" key="1">
    <citation type="submission" date="2021-10" db="EMBL/GenBank/DDBJ databases">
        <title>Tropical sea cucumber genome reveals ecological adaptation and Cuvierian tubules defense mechanism.</title>
        <authorList>
            <person name="Chen T."/>
        </authorList>
    </citation>
    <scope>NUCLEOTIDE SEQUENCE</scope>
    <source>
        <strain evidence="2">Nanhai2018</strain>
        <tissue evidence="2">Muscle</tissue>
    </source>
</reference>
<organism evidence="2 3">
    <name type="scientific">Holothuria leucospilota</name>
    <name type="common">Black long sea cucumber</name>
    <name type="synonym">Mertensiothuria leucospilota</name>
    <dbReference type="NCBI Taxonomy" id="206669"/>
    <lineage>
        <taxon>Eukaryota</taxon>
        <taxon>Metazoa</taxon>
        <taxon>Echinodermata</taxon>
        <taxon>Eleutherozoa</taxon>
        <taxon>Echinozoa</taxon>
        <taxon>Holothuroidea</taxon>
        <taxon>Aspidochirotacea</taxon>
        <taxon>Aspidochirotida</taxon>
        <taxon>Holothuriidae</taxon>
        <taxon>Holothuria</taxon>
    </lineage>
</organism>
<gene>
    <name evidence="2" type="ORF">HOLleu_26875</name>
</gene>
<dbReference type="AlphaFoldDB" id="A0A9Q1BPH8"/>
<sequence length="52" mass="5797">MLGGLTSRLYAIKYPAWTEGSTVTFEMGDSSDSLSTPENCNNNNFKENDQVY</sequence>
<feature type="compositionally biased region" description="Polar residues" evidence="1">
    <location>
        <begin position="27"/>
        <end position="38"/>
    </location>
</feature>
<proteinExistence type="predicted"/>
<dbReference type="EMBL" id="JAIZAY010000013">
    <property type="protein sequence ID" value="KAJ8030442.1"/>
    <property type="molecule type" value="Genomic_DNA"/>
</dbReference>
<evidence type="ECO:0000256" key="1">
    <source>
        <dbReference type="SAM" id="MobiDB-lite"/>
    </source>
</evidence>
<keyword evidence="3" id="KW-1185">Reference proteome</keyword>
<evidence type="ECO:0000313" key="3">
    <source>
        <dbReference type="Proteomes" id="UP001152320"/>
    </source>
</evidence>
<feature type="region of interest" description="Disordered" evidence="1">
    <location>
        <begin position="27"/>
        <end position="52"/>
    </location>
</feature>
<evidence type="ECO:0000313" key="2">
    <source>
        <dbReference type="EMBL" id="KAJ8030442.1"/>
    </source>
</evidence>